<sequence>MHAMRATTLETCAIPHARPCRAASGCTRHDANKTHAVATLQRRAREDMIVQAKPNTMLPELEFERQHRVKMITRLSSPTTQQSLGRELVSARCEKPIPLQRARHPDTAAASLTSARRSNGLLARLTPAATAAADAVSPWGVVCVSTAAMTSSAEQVRDEGREGDGGDGGGQGCERLGGGEREEAARVRARVGEDSGEVDDAAEDGEGAELEEHPAERREVGAGGEVQQLERDGQQRRPRARRSRRRTAPPLASLRSN</sequence>
<protein>
    <submittedName>
        <fullName evidence="2">Uncharacterized protein</fullName>
    </submittedName>
</protein>
<feature type="compositionally biased region" description="Basic and acidic residues" evidence="1">
    <location>
        <begin position="210"/>
        <end position="220"/>
    </location>
</feature>
<name>A0A8T0WL03_PANVG</name>
<evidence type="ECO:0000313" key="2">
    <source>
        <dbReference type="EMBL" id="KAG2645874.1"/>
    </source>
</evidence>
<reference evidence="2" key="1">
    <citation type="submission" date="2020-05" db="EMBL/GenBank/DDBJ databases">
        <title>WGS assembly of Panicum virgatum.</title>
        <authorList>
            <person name="Lovell J.T."/>
            <person name="Jenkins J."/>
            <person name="Shu S."/>
            <person name="Juenger T.E."/>
            <person name="Schmutz J."/>
        </authorList>
    </citation>
    <scope>NUCLEOTIDE SEQUENCE</scope>
    <source>
        <strain evidence="2">AP13</strain>
    </source>
</reference>
<feature type="compositionally biased region" description="Acidic residues" evidence="1">
    <location>
        <begin position="194"/>
        <end position="209"/>
    </location>
</feature>
<feature type="compositionally biased region" description="Basic and acidic residues" evidence="1">
    <location>
        <begin position="155"/>
        <end position="164"/>
    </location>
</feature>
<dbReference type="Proteomes" id="UP000823388">
    <property type="component" value="Chromosome 2K"/>
</dbReference>
<organism evidence="2 3">
    <name type="scientific">Panicum virgatum</name>
    <name type="common">Blackwell switchgrass</name>
    <dbReference type="NCBI Taxonomy" id="38727"/>
    <lineage>
        <taxon>Eukaryota</taxon>
        <taxon>Viridiplantae</taxon>
        <taxon>Streptophyta</taxon>
        <taxon>Embryophyta</taxon>
        <taxon>Tracheophyta</taxon>
        <taxon>Spermatophyta</taxon>
        <taxon>Magnoliopsida</taxon>
        <taxon>Liliopsida</taxon>
        <taxon>Poales</taxon>
        <taxon>Poaceae</taxon>
        <taxon>PACMAD clade</taxon>
        <taxon>Panicoideae</taxon>
        <taxon>Panicodae</taxon>
        <taxon>Paniceae</taxon>
        <taxon>Panicinae</taxon>
        <taxon>Panicum</taxon>
        <taxon>Panicum sect. Hiantes</taxon>
    </lineage>
</organism>
<feature type="compositionally biased region" description="Low complexity" evidence="1">
    <location>
        <begin position="248"/>
        <end position="257"/>
    </location>
</feature>
<comment type="caution">
    <text evidence="2">The sequence shown here is derived from an EMBL/GenBank/DDBJ whole genome shotgun (WGS) entry which is preliminary data.</text>
</comment>
<dbReference type="EMBL" id="CM029039">
    <property type="protein sequence ID" value="KAG2645874.1"/>
    <property type="molecule type" value="Genomic_DNA"/>
</dbReference>
<feature type="compositionally biased region" description="Gly residues" evidence="1">
    <location>
        <begin position="166"/>
        <end position="176"/>
    </location>
</feature>
<feature type="compositionally biased region" description="Basic residues" evidence="1">
    <location>
        <begin position="236"/>
        <end position="247"/>
    </location>
</feature>
<accession>A0A8T0WL03</accession>
<evidence type="ECO:0000256" key="1">
    <source>
        <dbReference type="SAM" id="MobiDB-lite"/>
    </source>
</evidence>
<feature type="compositionally biased region" description="Basic and acidic residues" evidence="1">
    <location>
        <begin position="177"/>
        <end position="193"/>
    </location>
</feature>
<feature type="region of interest" description="Disordered" evidence="1">
    <location>
        <begin position="150"/>
        <end position="257"/>
    </location>
</feature>
<keyword evidence="3" id="KW-1185">Reference proteome</keyword>
<evidence type="ECO:0000313" key="3">
    <source>
        <dbReference type="Proteomes" id="UP000823388"/>
    </source>
</evidence>
<dbReference type="AlphaFoldDB" id="A0A8T0WL03"/>
<proteinExistence type="predicted"/>
<gene>
    <name evidence="2" type="ORF">PVAP13_2KG463110</name>
</gene>